<dbReference type="eggNOG" id="COG1473">
    <property type="taxonomic scope" value="Bacteria"/>
</dbReference>
<keyword evidence="6" id="KW-1185">Reference proteome</keyword>
<dbReference type="InterPro" id="IPR017439">
    <property type="entry name" value="Amidohydrolase"/>
</dbReference>
<evidence type="ECO:0000313" key="6">
    <source>
        <dbReference type="Proteomes" id="UP000025171"/>
    </source>
</evidence>
<dbReference type="Pfam" id="PF07687">
    <property type="entry name" value="M20_dimer"/>
    <property type="match status" value="1"/>
</dbReference>
<proteinExistence type="predicted"/>
<dbReference type="PROSITE" id="PS51257">
    <property type="entry name" value="PROKAR_LIPOPROTEIN"/>
    <property type="match status" value="1"/>
</dbReference>
<dbReference type="InterPro" id="IPR002933">
    <property type="entry name" value="Peptidase_M20"/>
</dbReference>
<dbReference type="SUPFAM" id="SSF53187">
    <property type="entry name" value="Zn-dependent exopeptidases"/>
    <property type="match status" value="1"/>
</dbReference>
<evidence type="ECO:0000256" key="3">
    <source>
        <dbReference type="SAM" id="SignalP"/>
    </source>
</evidence>
<dbReference type="SUPFAM" id="SSF55031">
    <property type="entry name" value="Bacterial exopeptidase dimerisation domain"/>
    <property type="match status" value="1"/>
</dbReference>
<feature type="domain" description="Peptidase M20 dimerisation" evidence="4">
    <location>
        <begin position="265"/>
        <end position="366"/>
    </location>
</feature>
<dbReference type="Proteomes" id="UP000025171">
    <property type="component" value="Unassembled WGS sequence"/>
</dbReference>
<accession>A0A059FK17</accession>
<dbReference type="OrthoDB" id="9777385at2"/>
<keyword evidence="3" id="KW-0732">Signal</keyword>
<evidence type="ECO:0000259" key="4">
    <source>
        <dbReference type="Pfam" id="PF07687"/>
    </source>
</evidence>
<dbReference type="FunFam" id="3.30.70.360:FF:000001">
    <property type="entry name" value="N-acetyldiaminopimelate deacetylase"/>
    <property type="match status" value="1"/>
</dbReference>
<feature type="region of interest" description="Disordered" evidence="2">
    <location>
        <begin position="21"/>
        <end position="60"/>
    </location>
</feature>
<dbReference type="PANTHER" id="PTHR11014:SF63">
    <property type="entry name" value="METALLOPEPTIDASE, PUTATIVE (AFU_ORTHOLOGUE AFUA_6G09600)-RELATED"/>
    <property type="match status" value="1"/>
</dbReference>
<feature type="signal peptide" evidence="3">
    <location>
        <begin position="1"/>
        <end position="25"/>
    </location>
</feature>
<dbReference type="EMBL" id="ARYK01000006">
    <property type="protein sequence ID" value="KCZ90833.1"/>
    <property type="molecule type" value="Genomic_DNA"/>
</dbReference>
<sequence>MFRPAALTALALVLAACGGPGSGTAPDTSADTTPAKTQAAATNPDGTSVAPASAASTTPLPKADPALIEIYKRLHAAPELSFKEAKTSAILASELQSLGFNVTTGVGQNWVTDKAIRDVGGVKDGVGGYGVVGVFENGKGPTILIRTDMDALPVPEQTGFPFASKVKSETWTGVESPVMHACGHDVHMTVWIGTAREMIAKKNKWKGTLVMIAQPAEEIGLGAEAMLADGLYTRFPQPDYNLAMHVSAGAPAGTINYSRGFALANVDSVDVKVKGVGGHGAYPHTTRDPILVASNIVVALQSLVSRNTDPQDSAVVTVGSFKAGAKHNIIPDEATLLITVRSYDDNTRKMLLDGIARIAKAEAAAYDAPEPEVTVETDYTPATYNDPATTDRVMKAVSKELGAANVKEVKPVMGGEDFSQYSRTAEKIPSVIFWVGAVDPAKYAASRNGGPSLPSLHSSTFAPAYDPTIATGVESMTTAAIELFKD</sequence>
<dbReference type="GO" id="GO:0050118">
    <property type="term" value="F:N-acetyldiaminopimelate deacetylase activity"/>
    <property type="evidence" value="ECO:0007669"/>
    <property type="project" value="UniProtKB-ARBA"/>
</dbReference>
<dbReference type="Gene3D" id="3.40.630.10">
    <property type="entry name" value="Zn peptidases"/>
    <property type="match status" value="1"/>
</dbReference>
<dbReference type="InterPro" id="IPR011650">
    <property type="entry name" value="Peptidase_M20_dimer"/>
</dbReference>
<evidence type="ECO:0000313" key="5">
    <source>
        <dbReference type="EMBL" id="KCZ90833.1"/>
    </source>
</evidence>
<dbReference type="Gene3D" id="3.30.70.360">
    <property type="match status" value="1"/>
</dbReference>
<evidence type="ECO:0000256" key="2">
    <source>
        <dbReference type="SAM" id="MobiDB-lite"/>
    </source>
</evidence>
<dbReference type="AlphaFoldDB" id="A0A059FK17"/>
<feature type="compositionally biased region" description="Low complexity" evidence="2">
    <location>
        <begin position="24"/>
        <end position="37"/>
    </location>
</feature>
<dbReference type="InterPro" id="IPR036264">
    <property type="entry name" value="Bact_exopeptidase_dim_dom"/>
</dbReference>
<reference evidence="5 6" key="1">
    <citation type="journal article" date="2014" name="Antonie Van Leeuwenhoek">
        <title>Hyphomonas beringensis sp. nov. and Hyphomonas chukchiensis sp. nov., isolated from surface seawater of the Bering Sea and Chukchi Sea.</title>
        <authorList>
            <person name="Li C."/>
            <person name="Lai Q."/>
            <person name="Li G."/>
            <person name="Dong C."/>
            <person name="Wang J."/>
            <person name="Liao Y."/>
            <person name="Shao Z."/>
        </authorList>
    </citation>
    <scope>NUCLEOTIDE SEQUENCE [LARGE SCALE GENOMIC DNA]</scope>
    <source>
        <strain evidence="5 6">MHS-2</strain>
    </source>
</reference>
<dbReference type="GO" id="GO:0019877">
    <property type="term" value="P:diaminopimelate biosynthetic process"/>
    <property type="evidence" value="ECO:0007669"/>
    <property type="project" value="UniProtKB-ARBA"/>
</dbReference>
<feature type="compositionally biased region" description="Low complexity" evidence="2">
    <location>
        <begin position="47"/>
        <end position="60"/>
    </location>
</feature>
<keyword evidence="1 5" id="KW-0378">Hydrolase</keyword>
<dbReference type="PANTHER" id="PTHR11014">
    <property type="entry name" value="PEPTIDASE M20 FAMILY MEMBER"/>
    <property type="match status" value="1"/>
</dbReference>
<dbReference type="RefSeq" id="WP_084142005.1">
    <property type="nucleotide sequence ID" value="NZ_ARYK01000006.1"/>
</dbReference>
<dbReference type="NCBIfam" id="TIGR01891">
    <property type="entry name" value="amidohydrolases"/>
    <property type="match status" value="1"/>
</dbReference>
<feature type="chain" id="PRO_5001578169" evidence="3">
    <location>
        <begin position="26"/>
        <end position="486"/>
    </location>
</feature>
<protein>
    <submittedName>
        <fullName evidence="5">Amidohydrolase</fullName>
    </submittedName>
</protein>
<dbReference type="STRING" id="1280950.HJO_13316"/>
<gene>
    <name evidence="5" type="ORF">HJO_13316</name>
</gene>
<comment type="caution">
    <text evidence="5">The sequence shown here is derived from an EMBL/GenBank/DDBJ whole genome shotgun (WGS) entry which is preliminary data.</text>
</comment>
<organism evidence="5 6">
    <name type="scientific">Hyphomonas johnsonii MHS-2</name>
    <dbReference type="NCBI Taxonomy" id="1280950"/>
    <lineage>
        <taxon>Bacteria</taxon>
        <taxon>Pseudomonadati</taxon>
        <taxon>Pseudomonadota</taxon>
        <taxon>Alphaproteobacteria</taxon>
        <taxon>Hyphomonadales</taxon>
        <taxon>Hyphomonadaceae</taxon>
        <taxon>Hyphomonas</taxon>
    </lineage>
</organism>
<dbReference type="PATRIC" id="fig|1280950.3.peg.2673"/>
<name>A0A059FK17_9PROT</name>
<dbReference type="Pfam" id="PF01546">
    <property type="entry name" value="Peptidase_M20"/>
    <property type="match status" value="1"/>
</dbReference>
<evidence type="ECO:0000256" key="1">
    <source>
        <dbReference type="ARBA" id="ARBA00022801"/>
    </source>
</evidence>